<dbReference type="InterPro" id="IPR023214">
    <property type="entry name" value="HAD_sf"/>
</dbReference>
<evidence type="ECO:0000259" key="1">
    <source>
        <dbReference type="Pfam" id="PF25109"/>
    </source>
</evidence>
<dbReference type="InterPro" id="IPR036412">
    <property type="entry name" value="HAD-like_sf"/>
</dbReference>
<proteinExistence type="predicted"/>
<reference evidence="2" key="1">
    <citation type="submission" date="2020-05" db="EMBL/GenBank/DDBJ databases">
        <authorList>
            <person name="Chiriac C."/>
            <person name="Salcher M."/>
            <person name="Ghai R."/>
            <person name="Kavagutti S V."/>
        </authorList>
    </citation>
    <scope>NUCLEOTIDE SEQUENCE</scope>
</reference>
<evidence type="ECO:0000313" key="2">
    <source>
        <dbReference type="EMBL" id="CAB4598266.1"/>
    </source>
</evidence>
<dbReference type="InterPro" id="IPR056782">
    <property type="entry name" value="HAD_PNKP"/>
</dbReference>
<dbReference type="Gene3D" id="3.40.50.1000">
    <property type="entry name" value="HAD superfamily/HAD-like"/>
    <property type="match status" value="1"/>
</dbReference>
<protein>
    <submittedName>
        <fullName evidence="2">Unannotated protein</fullName>
    </submittedName>
</protein>
<gene>
    <name evidence="2" type="ORF">UFOPK1835_00201</name>
</gene>
<dbReference type="Pfam" id="PF25109">
    <property type="entry name" value="HAD_PNKP"/>
    <property type="match status" value="1"/>
</dbReference>
<dbReference type="AlphaFoldDB" id="A0A6J6GAK6"/>
<feature type="domain" description="Polynucleotide kinase PNKP phosphatase" evidence="1">
    <location>
        <begin position="26"/>
        <end position="167"/>
    </location>
</feature>
<dbReference type="EMBL" id="CAEZUP010000005">
    <property type="protein sequence ID" value="CAB4598266.1"/>
    <property type="molecule type" value="Genomic_DNA"/>
</dbReference>
<sequence length="169" mass="19947">MTFTPDSPEEQPENWHWRDGPVTPGRAVVFDMDGVLSDASRRQHYLDWPYRDWEAFFAACGDDDPIAEVARLLDCLDSELTILLLTARPLRVRPQTLGWLDRYKLRWDALIMRGWDDHGSSRLFKQRVVREFRSYGFDLALAFEDDRRNWEMFHGEGVPCVYIHSGYYD</sequence>
<accession>A0A6J6GAK6</accession>
<dbReference type="SUPFAM" id="SSF56784">
    <property type="entry name" value="HAD-like"/>
    <property type="match status" value="1"/>
</dbReference>
<name>A0A6J6GAK6_9ZZZZ</name>
<organism evidence="2">
    <name type="scientific">freshwater metagenome</name>
    <dbReference type="NCBI Taxonomy" id="449393"/>
    <lineage>
        <taxon>unclassified sequences</taxon>
        <taxon>metagenomes</taxon>
        <taxon>ecological metagenomes</taxon>
    </lineage>
</organism>